<organism evidence="1 2">
    <name type="scientific">Dendrolimus kikuchii</name>
    <dbReference type="NCBI Taxonomy" id="765133"/>
    <lineage>
        <taxon>Eukaryota</taxon>
        <taxon>Metazoa</taxon>
        <taxon>Ecdysozoa</taxon>
        <taxon>Arthropoda</taxon>
        <taxon>Hexapoda</taxon>
        <taxon>Insecta</taxon>
        <taxon>Pterygota</taxon>
        <taxon>Neoptera</taxon>
        <taxon>Endopterygota</taxon>
        <taxon>Lepidoptera</taxon>
        <taxon>Glossata</taxon>
        <taxon>Ditrysia</taxon>
        <taxon>Bombycoidea</taxon>
        <taxon>Lasiocampidae</taxon>
        <taxon>Dendrolimus</taxon>
    </lineage>
</organism>
<dbReference type="EMBL" id="CM034412">
    <property type="protein sequence ID" value="KAJ0170883.1"/>
    <property type="molecule type" value="Genomic_DNA"/>
</dbReference>
<protein>
    <submittedName>
        <fullName evidence="1">Uncharacterized protein</fullName>
    </submittedName>
</protein>
<name>A0ACC1CH23_9NEOP</name>
<gene>
    <name evidence="1" type="ORF">K1T71_013655</name>
</gene>
<keyword evidence="2" id="KW-1185">Reference proteome</keyword>
<dbReference type="Proteomes" id="UP000824533">
    <property type="component" value="Linkage Group LG26"/>
</dbReference>
<evidence type="ECO:0000313" key="2">
    <source>
        <dbReference type="Proteomes" id="UP000824533"/>
    </source>
</evidence>
<proteinExistence type="predicted"/>
<evidence type="ECO:0000313" key="1">
    <source>
        <dbReference type="EMBL" id="KAJ0170883.1"/>
    </source>
</evidence>
<comment type="caution">
    <text evidence="1">The sequence shown here is derived from an EMBL/GenBank/DDBJ whole genome shotgun (WGS) entry which is preliminary data.</text>
</comment>
<sequence length="317" mass="34969">MTAYGFVIALLLVEGVRGAVDINCSDNATCIDGIAKEIVTNLREQKAVKIFDLMTIEPLAARQGRSNEGLLTKFIGNHAFSFDFGGFTFRLAQPRDGSDVVKLEVFEERATKDNSEDSPKKPISKTDDDSEEDSSKAKIGLIKRRHKKKVLQALLPMLVGMKSAGAVIFAFTLVSVLTIKAFVVSKLALLLTLGLAIKKLYETWGNGVGIPNNPYLYSQYPIDFPSATSHAYSVSGVSQQFASPDVYSPTALGTHTHQHEIMQPSDATAQQSQQAPTLQLVNNTRATERWDGYRRRPMFYGTSRATSESYSGYQYHQ</sequence>
<accession>A0ACC1CH23</accession>
<reference evidence="1 2" key="1">
    <citation type="journal article" date="2021" name="Front. Genet.">
        <title>Chromosome-Level Genome Assembly Reveals Significant Gene Expansion in the Toll and IMD Signaling Pathways of Dendrolimus kikuchii.</title>
        <authorList>
            <person name="Zhou J."/>
            <person name="Wu P."/>
            <person name="Xiong Z."/>
            <person name="Liu N."/>
            <person name="Zhao N."/>
            <person name="Ji M."/>
            <person name="Qiu Y."/>
            <person name="Yang B."/>
        </authorList>
    </citation>
    <scope>NUCLEOTIDE SEQUENCE [LARGE SCALE GENOMIC DNA]</scope>
    <source>
        <strain evidence="1">Ann1</strain>
    </source>
</reference>